<dbReference type="Proteomes" id="UP000315908">
    <property type="component" value="Unassembled WGS sequence"/>
</dbReference>
<dbReference type="InterPro" id="IPR003680">
    <property type="entry name" value="Flavodoxin_fold"/>
</dbReference>
<evidence type="ECO:0000313" key="6">
    <source>
        <dbReference type="EMBL" id="TWI15635.1"/>
    </source>
</evidence>
<evidence type="ECO:0000256" key="1">
    <source>
        <dbReference type="ARBA" id="ARBA00001974"/>
    </source>
</evidence>
<gene>
    <name evidence="6" type="ORF">IQ31_04918</name>
</gene>
<dbReference type="SUPFAM" id="SSF52218">
    <property type="entry name" value="Flavoproteins"/>
    <property type="match status" value="1"/>
</dbReference>
<evidence type="ECO:0000256" key="2">
    <source>
        <dbReference type="ARBA" id="ARBA00022630"/>
    </source>
</evidence>
<dbReference type="InterPro" id="IPR052397">
    <property type="entry name" value="NADPH-QR_MdaB"/>
</dbReference>
<keyword evidence="2" id="KW-0285">Flavoprotein</keyword>
<dbReference type="RefSeq" id="WP_208734372.1">
    <property type="nucleotide sequence ID" value="NZ_VLKR01000040.1"/>
</dbReference>
<proteinExistence type="inferred from homology"/>
<name>A0A562M6S0_9SPHI</name>
<dbReference type="PANTHER" id="PTHR46305:SF3">
    <property type="entry name" value="NADPH:QUINONE OXIDOREDUCTASE MDAB"/>
    <property type="match status" value="1"/>
</dbReference>
<evidence type="ECO:0000259" key="5">
    <source>
        <dbReference type="Pfam" id="PF02525"/>
    </source>
</evidence>
<accession>A0A562M6S0</accession>
<reference evidence="6 7" key="1">
    <citation type="journal article" date="2015" name="Stand. Genomic Sci.">
        <title>Genomic Encyclopedia of Bacterial and Archaeal Type Strains, Phase III: the genomes of soil and plant-associated and newly described type strains.</title>
        <authorList>
            <person name="Whitman W.B."/>
            <person name="Woyke T."/>
            <person name="Klenk H.P."/>
            <person name="Zhou Y."/>
            <person name="Lilburn T.G."/>
            <person name="Beck B.J."/>
            <person name="De Vos P."/>
            <person name="Vandamme P."/>
            <person name="Eisen J.A."/>
            <person name="Garrity G."/>
            <person name="Hugenholtz P."/>
            <person name="Kyrpides N.C."/>
        </authorList>
    </citation>
    <scope>NUCLEOTIDE SEQUENCE [LARGE SCALE GENOMIC DNA]</scope>
    <source>
        <strain evidence="6 7">CGMCC 1.6855</strain>
    </source>
</reference>
<dbReference type="PANTHER" id="PTHR46305">
    <property type="match status" value="1"/>
</dbReference>
<comment type="caution">
    <text evidence="6">The sequence shown here is derived from an EMBL/GenBank/DDBJ whole genome shotgun (WGS) entry which is preliminary data.</text>
</comment>
<dbReference type="InterPro" id="IPR029039">
    <property type="entry name" value="Flavoprotein-like_sf"/>
</dbReference>
<feature type="domain" description="Flavodoxin-like fold" evidence="5">
    <location>
        <begin position="27"/>
        <end position="217"/>
    </location>
</feature>
<dbReference type="Pfam" id="PF02525">
    <property type="entry name" value="Flavodoxin_2"/>
    <property type="match status" value="1"/>
</dbReference>
<comment type="cofactor">
    <cofactor evidence="1">
        <name>FAD</name>
        <dbReference type="ChEBI" id="CHEBI:57692"/>
    </cofactor>
</comment>
<keyword evidence="3" id="KW-0274">FAD</keyword>
<organism evidence="6 7">
    <name type="scientific">Sphingobacterium siyangense</name>
    <dbReference type="NCBI Taxonomy" id="459529"/>
    <lineage>
        <taxon>Bacteria</taxon>
        <taxon>Pseudomonadati</taxon>
        <taxon>Bacteroidota</taxon>
        <taxon>Sphingobacteriia</taxon>
        <taxon>Sphingobacteriales</taxon>
        <taxon>Sphingobacteriaceae</taxon>
        <taxon>Sphingobacterium</taxon>
    </lineage>
</organism>
<comment type="similarity">
    <text evidence="4">Belongs to the oxidoreductase MdaB family.</text>
</comment>
<sequence length="230" mass="26921">MQKYYYFYLITTVHNFAPRFKYGEMQKILIINGGMKFAHSGGKLNETIMQWDKIFFTAENGFELKITETGAGKYDYEAEVDKFLWADVIIYHFPIWWMYIPFTLKEYIDKVFTAGHRKGMYYSDGRKAYNPARNYGTGGLMQGKKYMVTTTWNAPEDSFTVAEEFFQGRSVDDGVLFPFHRMNAFCGLEPLESKHFHDVEKNGSLELVASFRAEYFQHVQTVFSSNKTRL</sequence>
<evidence type="ECO:0000313" key="7">
    <source>
        <dbReference type="Proteomes" id="UP000315908"/>
    </source>
</evidence>
<dbReference type="EMBL" id="VLKR01000040">
    <property type="protein sequence ID" value="TWI15635.1"/>
    <property type="molecule type" value="Genomic_DNA"/>
</dbReference>
<dbReference type="AlphaFoldDB" id="A0A562M6S0"/>
<dbReference type="Gene3D" id="3.40.50.360">
    <property type="match status" value="1"/>
</dbReference>
<evidence type="ECO:0000256" key="3">
    <source>
        <dbReference type="ARBA" id="ARBA00022827"/>
    </source>
</evidence>
<protein>
    <submittedName>
        <fullName evidence="6">Modulator of drug activity B</fullName>
    </submittedName>
</protein>
<evidence type="ECO:0000256" key="4">
    <source>
        <dbReference type="ARBA" id="ARBA00037981"/>
    </source>
</evidence>